<sequence>MSNPATHNATTIDVAGHRVPRIGMGTWAVAGPFFAGDEPLGYAGVEDEASIAALQAAYDAGVRFFDTADVYGAGHSEELVGRALKGRSDAVIATKLGLAFDPATKQVLGPMSDPAAVVPAIEASLRRLGRDSVPLVFFHLNSMPVADAEPYLDGLETARARGLIERFGWSTDFPESARAGARREGFVAVQHCMNVFYSAPTMMGVVAEHGLVSVNRSPLAMGLLTGKYGADTAMPDDDIRRNSYGWMDWFKDGKVAPEHLETLGKVREILTVGGRTLAQGALSWLLAHSPHALPIPGARNAKQAEENAGAIAHGPLPESAMREIEALVPRVPDGEPRER</sequence>
<name>A0A917QBF9_9HYPH</name>
<dbReference type="Proteomes" id="UP000600449">
    <property type="component" value="Unassembled WGS sequence"/>
</dbReference>
<dbReference type="CDD" id="cd19086">
    <property type="entry name" value="AKR_AKR11C1"/>
    <property type="match status" value="1"/>
</dbReference>
<evidence type="ECO:0000313" key="3">
    <source>
        <dbReference type="EMBL" id="GGK40507.1"/>
    </source>
</evidence>
<reference evidence="3 4" key="1">
    <citation type="journal article" date="2014" name="Int. J. Syst. Evol. Microbiol.">
        <title>Complete genome sequence of Corynebacterium casei LMG S-19264T (=DSM 44701T), isolated from a smear-ripened cheese.</title>
        <authorList>
            <consortium name="US DOE Joint Genome Institute (JGI-PGF)"/>
            <person name="Walter F."/>
            <person name="Albersmeier A."/>
            <person name="Kalinowski J."/>
            <person name="Ruckert C."/>
        </authorList>
    </citation>
    <scope>NUCLEOTIDE SEQUENCE [LARGE SCALE GENOMIC DNA]</scope>
    <source>
        <strain evidence="3 4">CGMCC 1.9161</strain>
    </source>
</reference>
<comment type="caution">
    <text evidence="3">The sequence shown here is derived from an EMBL/GenBank/DDBJ whole genome shotgun (WGS) entry which is preliminary data.</text>
</comment>
<keyword evidence="4" id="KW-1185">Reference proteome</keyword>
<dbReference type="GO" id="GO:0016491">
    <property type="term" value="F:oxidoreductase activity"/>
    <property type="evidence" value="ECO:0007669"/>
    <property type="project" value="UniProtKB-KW"/>
</dbReference>
<dbReference type="InterPro" id="IPR050523">
    <property type="entry name" value="AKR_Detox_Biosynth"/>
</dbReference>
<dbReference type="GO" id="GO:0005829">
    <property type="term" value="C:cytosol"/>
    <property type="evidence" value="ECO:0007669"/>
    <property type="project" value="TreeGrafter"/>
</dbReference>
<dbReference type="RefSeq" id="WP_188913990.1">
    <property type="nucleotide sequence ID" value="NZ_BMMF01000008.1"/>
</dbReference>
<feature type="domain" description="NADP-dependent oxidoreductase" evidence="2">
    <location>
        <begin position="21"/>
        <end position="327"/>
    </location>
</feature>
<keyword evidence="1" id="KW-0560">Oxidoreductase</keyword>
<dbReference type="Pfam" id="PF00248">
    <property type="entry name" value="Aldo_ket_red"/>
    <property type="match status" value="1"/>
</dbReference>
<dbReference type="EMBL" id="BMMF01000008">
    <property type="protein sequence ID" value="GGK40507.1"/>
    <property type="molecule type" value="Genomic_DNA"/>
</dbReference>
<organism evidence="3 4">
    <name type="scientific">Salinarimonas ramus</name>
    <dbReference type="NCBI Taxonomy" id="690164"/>
    <lineage>
        <taxon>Bacteria</taxon>
        <taxon>Pseudomonadati</taxon>
        <taxon>Pseudomonadota</taxon>
        <taxon>Alphaproteobacteria</taxon>
        <taxon>Hyphomicrobiales</taxon>
        <taxon>Salinarimonadaceae</taxon>
        <taxon>Salinarimonas</taxon>
    </lineage>
</organism>
<gene>
    <name evidence="3" type="ORF">GCM10011322_29570</name>
</gene>
<dbReference type="PANTHER" id="PTHR43364:SF4">
    <property type="entry name" value="NAD(P)-LINKED OXIDOREDUCTASE SUPERFAMILY PROTEIN"/>
    <property type="match status" value="1"/>
</dbReference>
<dbReference type="InterPro" id="IPR023210">
    <property type="entry name" value="NADP_OxRdtase_dom"/>
</dbReference>
<dbReference type="AlphaFoldDB" id="A0A917QBF9"/>
<evidence type="ECO:0000313" key="4">
    <source>
        <dbReference type="Proteomes" id="UP000600449"/>
    </source>
</evidence>
<evidence type="ECO:0000259" key="2">
    <source>
        <dbReference type="Pfam" id="PF00248"/>
    </source>
</evidence>
<evidence type="ECO:0000256" key="1">
    <source>
        <dbReference type="ARBA" id="ARBA00023002"/>
    </source>
</evidence>
<accession>A0A917QBF9</accession>
<proteinExistence type="predicted"/>
<dbReference type="InterPro" id="IPR036812">
    <property type="entry name" value="NAD(P)_OxRdtase_dom_sf"/>
</dbReference>
<protein>
    <submittedName>
        <fullName evidence="3">Aldo/keto reductase</fullName>
    </submittedName>
</protein>
<dbReference type="Gene3D" id="3.20.20.100">
    <property type="entry name" value="NADP-dependent oxidoreductase domain"/>
    <property type="match status" value="1"/>
</dbReference>
<dbReference type="PANTHER" id="PTHR43364">
    <property type="entry name" value="NADH-SPECIFIC METHYLGLYOXAL REDUCTASE-RELATED"/>
    <property type="match status" value="1"/>
</dbReference>
<dbReference type="SUPFAM" id="SSF51430">
    <property type="entry name" value="NAD(P)-linked oxidoreductase"/>
    <property type="match status" value="1"/>
</dbReference>